<dbReference type="InterPro" id="IPR022603">
    <property type="entry name" value="DUF3152"/>
</dbReference>
<feature type="domain" description="DUF3152" evidence="3">
    <location>
        <begin position="132"/>
        <end position="343"/>
    </location>
</feature>
<keyword evidence="2" id="KW-0472">Membrane</keyword>
<evidence type="ECO:0000313" key="5">
    <source>
        <dbReference type="Proteomes" id="UP000249432"/>
    </source>
</evidence>
<protein>
    <recommendedName>
        <fullName evidence="3">DUF3152 domain-containing protein</fullName>
    </recommendedName>
</protein>
<comment type="caution">
    <text evidence="4">The sequence shown here is derived from an EMBL/GenBank/DDBJ whole genome shotgun (WGS) entry which is preliminary data.</text>
</comment>
<keyword evidence="2" id="KW-0812">Transmembrane</keyword>
<evidence type="ECO:0000313" key="4">
    <source>
        <dbReference type="EMBL" id="PZR06116.1"/>
    </source>
</evidence>
<dbReference type="SUPFAM" id="SSF55486">
    <property type="entry name" value="Metalloproteases ('zincins'), catalytic domain"/>
    <property type="match status" value="1"/>
</dbReference>
<dbReference type="Pfam" id="PF11350">
    <property type="entry name" value="DUF3152"/>
    <property type="match status" value="1"/>
</dbReference>
<feature type="compositionally biased region" description="Basic and acidic residues" evidence="1">
    <location>
        <begin position="123"/>
        <end position="133"/>
    </location>
</feature>
<evidence type="ECO:0000259" key="3">
    <source>
        <dbReference type="Pfam" id="PF11350"/>
    </source>
</evidence>
<feature type="compositionally biased region" description="Gly residues" evidence="1">
    <location>
        <begin position="101"/>
        <end position="112"/>
    </location>
</feature>
<proteinExistence type="predicted"/>
<keyword evidence="2" id="KW-1133">Transmembrane helix</keyword>
<feature type="compositionally biased region" description="Basic and acidic residues" evidence="1">
    <location>
        <begin position="1"/>
        <end position="13"/>
    </location>
</feature>
<accession>A0A2W5T2D6</accession>
<feature type="region of interest" description="Disordered" evidence="1">
    <location>
        <begin position="1"/>
        <end position="50"/>
    </location>
</feature>
<feature type="region of interest" description="Disordered" evidence="1">
    <location>
        <begin position="85"/>
        <end position="146"/>
    </location>
</feature>
<dbReference type="Proteomes" id="UP000249432">
    <property type="component" value="Unassembled WGS sequence"/>
</dbReference>
<evidence type="ECO:0000256" key="1">
    <source>
        <dbReference type="SAM" id="MobiDB-lite"/>
    </source>
</evidence>
<feature type="transmembrane region" description="Helical" evidence="2">
    <location>
        <begin position="58"/>
        <end position="79"/>
    </location>
</feature>
<organism evidence="4 5">
    <name type="scientific">Corynebacterium kroppenstedtii</name>
    <dbReference type="NCBI Taxonomy" id="161879"/>
    <lineage>
        <taxon>Bacteria</taxon>
        <taxon>Bacillati</taxon>
        <taxon>Actinomycetota</taxon>
        <taxon>Actinomycetes</taxon>
        <taxon>Mycobacteriales</taxon>
        <taxon>Corynebacteriaceae</taxon>
        <taxon>Corynebacterium</taxon>
    </lineage>
</organism>
<sequence>MSHNNDVNRDRANAGHANNSAIDPDGPVPMTRTPLRKKLRPGDATPAESTPVTLARRWGWGALVIPVVAVLVLWLVVAATTGVGNPFRASTVQDSPFSQGDGDGAQGDGPHGLGDNPVPSSPEMEKGLQKDLPKGGPYTEAGEGTYRAIGKPGMKVGEGKTKRVKFVIEAENGLDTNSYGGDDAVSTMIDSTLSDPRSWTHDKNIAFEHIDIDDPTQTPDLRIQISSPETARQACGDSIKIETSCFTAAGNRVVLNEARWVRGSGAFNGDLGSYREYMINHEVGHGIGYAHHKACEDDGGLAPIMMQQTLGLANNPLHKLDKESAQVYPEDNKVCKYNAWPYPQASKS</sequence>
<dbReference type="EMBL" id="QFRA01000003">
    <property type="protein sequence ID" value="PZR06116.1"/>
    <property type="molecule type" value="Genomic_DNA"/>
</dbReference>
<evidence type="ECO:0000256" key="2">
    <source>
        <dbReference type="SAM" id="Phobius"/>
    </source>
</evidence>
<name>A0A2W5T2D6_9CORY</name>
<dbReference type="RefSeq" id="WP_303734151.1">
    <property type="nucleotide sequence ID" value="NZ_CAKZHK010000007.1"/>
</dbReference>
<dbReference type="AlphaFoldDB" id="A0A2W5T2D6"/>
<reference evidence="4 5" key="1">
    <citation type="submission" date="2017-08" db="EMBL/GenBank/DDBJ databases">
        <title>Infants hospitalized years apart are colonized by the same room-sourced microbial strains.</title>
        <authorList>
            <person name="Brooks B."/>
            <person name="Olm M.R."/>
            <person name="Firek B.A."/>
            <person name="Baker R."/>
            <person name="Thomas B.C."/>
            <person name="Morowitz M.J."/>
            <person name="Banfield J.F."/>
        </authorList>
    </citation>
    <scope>NUCLEOTIDE SEQUENCE [LARGE SCALE GENOMIC DNA]</scope>
    <source>
        <strain evidence="4">S2_003_000_R1_3</strain>
    </source>
</reference>
<feature type="compositionally biased region" description="Polar residues" evidence="1">
    <location>
        <begin position="88"/>
        <end position="98"/>
    </location>
</feature>
<gene>
    <name evidence="4" type="ORF">DI525_02100</name>
</gene>